<dbReference type="PROSITE" id="PS50850">
    <property type="entry name" value="MFS"/>
    <property type="match status" value="1"/>
</dbReference>
<keyword evidence="3" id="KW-1003">Cell membrane</keyword>
<dbReference type="Gene3D" id="1.20.1250.20">
    <property type="entry name" value="MFS general substrate transporter like domains"/>
    <property type="match status" value="1"/>
</dbReference>
<protein>
    <submittedName>
        <fullName evidence="9">Unannotated protein</fullName>
    </submittedName>
</protein>
<dbReference type="AlphaFoldDB" id="A0A6J7QD67"/>
<sequence>MINPEGSLRSFQHRNFRILFPANAASNIGTWAQRVAQDWLVLELTHSGRDLGLVTGLQFLPALLLSLYGGRLADRFNKRLLLYITNLGGGVVALLMGILVMTNTIQIWHVYVLALILGIFTAIDAPIRQSFTSEMVGKSDLANAVSLNSANFNAGRLIGPGISGLLIAWFGTGPSFIINAFSYIAVIIALSAIRDEELHIESAPQIDAKIREAWAYVRKRTDIFAVMITVFFAATFGLNFQVFTALMATAVFDKGPASFGSLGSIVAIGSLSGALLSAKLDSKRSPRFIIAFAALFGVSVSLTAIAPTYFTYMLTLPIAGALGLTTMIAANSYVQTKTDPALRGRVMGIYLTIFLGGTPVGSPLIGWLSESIGTRQTIFMCGVVTMVSSALIYLLLRERLFASNQN</sequence>
<dbReference type="InterPro" id="IPR010290">
    <property type="entry name" value="TM_effector"/>
</dbReference>
<feature type="transmembrane region" description="Helical" evidence="7">
    <location>
        <begin position="51"/>
        <end position="68"/>
    </location>
</feature>
<feature type="transmembrane region" description="Helical" evidence="7">
    <location>
        <begin position="288"/>
        <end position="306"/>
    </location>
</feature>
<dbReference type="Pfam" id="PF05977">
    <property type="entry name" value="MFS_3"/>
    <property type="match status" value="1"/>
</dbReference>
<feature type="transmembrane region" description="Helical" evidence="7">
    <location>
        <begin position="148"/>
        <end position="170"/>
    </location>
</feature>
<feature type="transmembrane region" description="Helical" evidence="7">
    <location>
        <begin position="176"/>
        <end position="193"/>
    </location>
</feature>
<keyword evidence="2" id="KW-0813">Transport</keyword>
<evidence type="ECO:0000313" key="9">
    <source>
        <dbReference type="EMBL" id="CAB5015578.1"/>
    </source>
</evidence>
<keyword evidence="4 7" id="KW-0812">Transmembrane</keyword>
<proteinExistence type="predicted"/>
<dbReference type="InterPro" id="IPR036259">
    <property type="entry name" value="MFS_trans_sf"/>
</dbReference>
<evidence type="ECO:0000256" key="3">
    <source>
        <dbReference type="ARBA" id="ARBA00022475"/>
    </source>
</evidence>
<feature type="transmembrane region" description="Helical" evidence="7">
    <location>
        <begin position="346"/>
        <end position="365"/>
    </location>
</feature>
<feature type="transmembrane region" description="Helical" evidence="7">
    <location>
        <begin position="312"/>
        <end position="334"/>
    </location>
</feature>
<keyword evidence="6 7" id="KW-0472">Membrane</keyword>
<gene>
    <name evidence="9" type="ORF">UFOPK4095_00715</name>
</gene>
<dbReference type="PANTHER" id="PTHR23513:SF11">
    <property type="entry name" value="STAPHYLOFERRIN A TRANSPORTER"/>
    <property type="match status" value="1"/>
</dbReference>
<feature type="transmembrane region" description="Helical" evidence="7">
    <location>
        <begin position="223"/>
        <end position="251"/>
    </location>
</feature>
<feature type="transmembrane region" description="Helical" evidence="7">
    <location>
        <begin position="377"/>
        <end position="396"/>
    </location>
</feature>
<evidence type="ECO:0000256" key="7">
    <source>
        <dbReference type="SAM" id="Phobius"/>
    </source>
</evidence>
<evidence type="ECO:0000256" key="5">
    <source>
        <dbReference type="ARBA" id="ARBA00022989"/>
    </source>
</evidence>
<dbReference type="GO" id="GO:0022857">
    <property type="term" value="F:transmembrane transporter activity"/>
    <property type="evidence" value="ECO:0007669"/>
    <property type="project" value="InterPro"/>
</dbReference>
<keyword evidence="5 7" id="KW-1133">Transmembrane helix</keyword>
<dbReference type="GO" id="GO:0005886">
    <property type="term" value="C:plasma membrane"/>
    <property type="evidence" value="ECO:0007669"/>
    <property type="project" value="UniProtKB-SubCell"/>
</dbReference>
<feature type="transmembrane region" description="Helical" evidence="7">
    <location>
        <begin position="107"/>
        <end position="127"/>
    </location>
</feature>
<reference evidence="9" key="1">
    <citation type="submission" date="2020-05" db="EMBL/GenBank/DDBJ databases">
        <authorList>
            <person name="Chiriac C."/>
            <person name="Salcher M."/>
            <person name="Ghai R."/>
            <person name="Kavagutti S V."/>
        </authorList>
    </citation>
    <scope>NUCLEOTIDE SEQUENCE</scope>
</reference>
<accession>A0A6J7QD67</accession>
<evidence type="ECO:0000256" key="2">
    <source>
        <dbReference type="ARBA" id="ARBA00022448"/>
    </source>
</evidence>
<evidence type="ECO:0000256" key="4">
    <source>
        <dbReference type="ARBA" id="ARBA00022692"/>
    </source>
</evidence>
<comment type="subcellular location">
    <subcellularLocation>
        <location evidence="1">Cell membrane</location>
        <topology evidence="1">Multi-pass membrane protein</topology>
    </subcellularLocation>
</comment>
<evidence type="ECO:0000256" key="6">
    <source>
        <dbReference type="ARBA" id="ARBA00023136"/>
    </source>
</evidence>
<feature type="transmembrane region" description="Helical" evidence="7">
    <location>
        <begin position="257"/>
        <end position="276"/>
    </location>
</feature>
<feature type="transmembrane region" description="Helical" evidence="7">
    <location>
        <begin position="80"/>
        <end position="101"/>
    </location>
</feature>
<dbReference type="EMBL" id="CAFBPI010000038">
    <property type="protein sequence ID" value="CAB5015578.1"/>
    <property type="molecule type" value="Genomic_DNA"/>
</dbReference>
<dbReference type="InterPro" id="IPR020846">
    <property type="entry name" value="MFS_dom"/>
</dbReference>
<evidence type="ECO:0000256" key="1">
    <source>
        <dbReference type="ARBA" id="ARBA00004651"/>
    </source>
</evidence>
<organism evidence="9">
    <name type="scientific">freshwater metagenome</name>
    <dbReference type="NCBI Taxonomy" id="449393"/>
    <lineage>
        <taxon>unclassified sequences</taxon>
        <taxon>metagenomes</taxon>
        <taxon>ecological metagenomes</taxon>
    </lineage>
</organism>
<dbReference type="SUPFAM" id="SSF103473">
    <property type="entry name" value="MFS general substrate transporter"/>
    <property type="match status" value="1"/>
</dbReference>
<feature type="domain" description="Major facilitator superfamily (MFS) profile" evidence="8">
    <location>
        <begin position="1"/>
        <end position="400"/>
    </location>
</feature>
<dbReference type="PANTHER" id="PTHR23513">
    <property type="entry name" value="INTEGRAL MEMBRANE EFFLUX PROTEIN-RELATED"/>
    <property type="match status" value="1"/>
</dbReference>
<evidence type="ECO:0000259" key="8">
    <source>
        <dbReference type="PROSITE" id="PS50850"/>
    </source>
</evidence>
<dbReference type="CDD" id="cd06173">
    <property type="entry name" value="MFS_MefA_like"/>
    <property type="match status" value="1"/>
</dbReference>
<name>A0A6J7QD67_9ZZZZ</name>